<evidence type="ECO:0000313" key="5">
    <source>
        <dbReference type="Proteomes" id="UP000051887"/>
    </source>
</evidence>
<sequence length="405" mass="45038">MIKATFARPTLLSKLRPTWRNAAAPKRPLSTDLSTHPSTPGAQTRRLDLPEKPTSAEDSLRQQIEARGQFLARQDRWEELGEEIRAADQSRDCTPGGMGLADLLARGARLDVVQPVEQILSDPALLPQHAPREGISALEEVLEDHPEDFGVALVLIQAHIDFAWAWRGEGWHDALPPQRQHSFLRHMARAEALLDRFSPFEHDSPALAACRCALLAAAVEPDARLADDYEDLIDLDPGNPRHMRAFGNHLLPRWFGSYQMLEVEARRVALMTEDLWGAGGYAWVYLDALSVDPGALELLDADFFLDGMRDILERAPDQHVVNTWAAFCAVTLPALPAHRRATREGLSRLRAALDWIQRDHLQELHPLIWGQAKLGLGAYASLPSIEELTEMGRTAAQNALAPQPA</sequence>
<accession>A0A0N7LUL6</accession>
<proteinExistence type="predicted"/>
<reference evidence="3 5" key="1">
    <citation type="submission" date="2015-09" db="EMBL/GenBank/DDBJ databases">
        <authorList>
            <consortium name="Swine Surveillance"/>
        </authorList>
    </citation>
    <scope>NUCLEOTIDE SEQUENCE [LARGE SCALE GENOMIC DNA]</scope>
    <source>
        <strain evidence="3 5">5120</strain>
    </source>
</reference>
<evidence type="ECO:0008006" key="6">
    <source>
        <dbReference type="Google" id="ProtNLM"/>
    </source>
</evidence>
<evidence type="ECO:0000313" key="2">
    <source>
        <dbReference type="EMBL" id="CUH63842.1"/>
    </source>
</evidence>
<feature type="region of interest" description="Disordered" evidence="1">
    <location>
        <begin position="17"/>
        <end position="59"/>
    </location>
</feature>
<keyword evidence="4" id="KW-1185">Reference proteome</keyword>
<dbReference type="AlphaFoldDB" id="A0A0N7LUL6"/>
<feature type="compositionally biased region" description="Basic and acidic residues" evidence="1">
    <location>
        <begin position="45"/>
        <end position="59"/>
    </location>
</feature>
<dbReference type="RefSeq" id="WP_058243886.1">
    <property type="nucleotide sequence ID" value="NZ_CYSB01000009.1"/>
</dbReference>
<protein>
    <recommendedName>
        <fullName evidence="6">DUF4034 domain-containing protein</fullName>
    </recommendedName>
</protein>
<dbReference type="OrthoDB" id="7734559at2"/>
<evidence type="ECO:0000313" key="4">
    <source>
        <dbReference type="Proteomes" id="UP000051086"/>
    </source>
</evidence>
<dbReference type="EMBL" id="CYSB01000009">
    <property type="protein sequence ID" value="CUH63842.1"/>
    <property type="molecule type" value="Genomic_DNA"/>
</dbReference>
<dbReference type="EMBL" id="CYSC01000034">
    <property type="protein sequence ID" value="CUH72707.1"/>
    <property type="molecule type" value="Genomic_DNA"/>
</dbReference>
<feature type="compositionally biased region" description="Polar residues" evidence="1">
    <location>
        <begin position="31"/>
        <end position="42"/>
    </location>
</feature>
<dbReference type="Proteomes" id="UP000051887">
    <property type="component" value="Unassembled WGS sequence"/>
</dbReference>
<reference evidence="2 4" key="2">
    <citation type="submission" date="2015-09" db="EMBL/GenBank/DDBJ databases">
        <authorList>
            <person name="Rodrigo-Torres L."/>
            <person name="Arahal D.R."/>
        </authorList>
    </citation>
    <scope>NUCLEOTIDE SEQUENCE [LARGE SCALE GENOMIC DNA]</scope>
    <source>
        <strain evidence="2 4">CECT 5118</strain>
    </source>
</reference>
<evidence type="ECO:0000313" key="3">
    <source>
        <dbReference type="EMBL" id="CUH72707.1"/>
    </source>
</evidence>
<gene>
    <name evidence="2" type="ORF">TL5118_00636</name>
    <name evidence="3" type="ORF">TL5120_02504</name>
</gene>
<organism evidence="3 5">
    <name type="scientific">Thalassovita autumnalis</name>
    <dbReference type="NCBI Taxonomy" id="2072972"/>
    <lineage>
        <taxon>Bacteria</taxon>
        <taxon>Pseudomonadati</taxon>
        <taxon>Pseudomonadota</taxon>
        <taxon>Alphaproteobacteria</taxon>
        <taxon>Rhodobacterales</taxon>
        <taxon>Roseobacteraceae</taxon>
        <taxon>Thalassovita</taxon>
    </lineage>
</organism>
<evidence type="ECO:0000256" key="1">
    <source>
        <dbReference type="SAM" id="MobiDB-lite"/>
    </source>
</evidence>
<dbReference type="Proteomes" id="UP000051086">
    <property type="component" value="Unassembled WGS sequence"/>
</dbReference>
<name>A0A0N7LUL6_9RHOB</name>